<evidence type="ECO:0000256" key="2">
    <source>
        <dbReference type="PROSITE-ProRule" id="PRU00302"/>
    </source>
</evidence>
<dbReference type="Gene3D" id="3.50.4.10">
    <property type="entry name" value="Hepatocyte Growth Factor"/>
    <property type="match status" value="1"/>
</dbReference>
<dbReference type="InterPro" id="IPR000436">
    <property type="entry name" value="Sushi_SCR_CCP_dom"/>
</dbReference>
<evidence type="ECO:0000259" key="4">
    <source>
        <dbReference type="PROSITE" id="PS50923"/>
    </source>
</evidence>
<evidence type="ECO:0000256" key="3">
    <source>
        <dbReference type="SAM" id="SignalP"/>
    </source>
</evidence>
<keyword evidence="2" id="KW-0768">Sushi</keyword>
<dbReference type="OrthoDB" id="6129306at2759"/>
<feature type="chain" id="PRO_5034975568" evidence="3">
    <location>
        <begin position="20"/>
        <end position="463"/>
    </location>
</feature>
<comment type="caution">
    <text evidence="2">Lacks conserved residue(s) required for the propagation of feature annotation.</text>
</comment>
<dbReference type="SMART" id="SM00473">
    <property type="entry name" value="PAN_AP"/>
    <property type="match status" value="1"/>
</dbReference>
<name>A0A8B8AX51_CRAVI</name>
<accession>A0A8B8AX51</accession>
<feature type="domain" description="Sushi" evidence="4">
    <location>
        <begin position="127"/>
        <end position="183"/>
    </location>
</feature>
<dbReference type="Pfam" id="PF00024">
    <property type="entry name" value="PAN_1"/>
    <property type="match status" value="1"/>
</dbReference>
<proteinExistence type="predicted"/>
<dbReference type="InterPro" id="IPR049109">
    <property type="entry name" value="TARSH/FNDC1_C"/>
</dbReference>
<keyword evidence="5" id="KW-1185">Reference proteome</keyword>
<dbReference type="InterPro" id="IPR003609">
    <property type="entry name" value="Pan_app"/>
</dbReference>
<dbReference type="PROSITE" id="PS50923">
    <property type="entry name" value="SUSHI"/>
    <property type="match status" value="1"/>
</dbReference>
<dbReference type="SUPFAM" id="SSF57414">
    <property type="entry name" value="Hairpin loop containing domain-like"/>
    <property type="match status" value="1"/>
</dbReference>
<reference evidence="6" key="1">
    <citation type="submission" date="2025-08" db="UniProtKB">
        <authorList>
            <consortium name="RefSeq"/>
        </authorList>
    </citation>
    <scope>IDENTIFICATION</scope>
    <source>
        <tissue evidence="6">Whole sample</tissue>
    </source>
</reference>
<dbReference type="GeneID" id="111104986"/>
<organism evidence="5 6">
    <name type="scientific">Crassostrea virginica</name>
    <name type="common">Eastern oyster</name>
    <dbReference type="NCBI Taxonomy" id="6565"/>
    <lineage>
        <taxon>Eukaryota</taxon>
        <taxon>Metazoa</taxon>
        <taxon>Spiralia</taxon>
        <taxon>Lophotrochozoa</taxon>
        <taxon>Mollusca</taxon>
        <taxon>Bivalvia</taxon>
        <taxon>Autobranchia</taxon>
        <taxon>Pteriomorphia</taxon>
        <taxon>Ostreida</taxon>
        <taxon>Ostreoidea</taxon>
        <taxon>Ostreidae</taxon>
        <taxon>Crassostrea</taxon>
    </lineage>
</organism>
<evidence type="ECO:0000256" key="1">
    <source>
        <dbReference type="ARBA" id="ARBA00023157"/>
    </source>
</evidence>
<gene>
    <name evidence="6" type="primary">LOC111104986</name>
</gene>
<keyword evidence="3" id="KW-0732">Signal</keyword>
<dbReference type="PANTHER" id="PTHR23197:SF8">
    <property type="entry name" value="FIBRONECTIN TYPE III DOMAIN-CONTAINING PROTEIN 1"/>
    <property type="match status" value="1"/>
</dbReference>
<evidence type="ECO:0000313" key="6">
    <source>
        <dbReference type="RefSeq" id="XP_022294869.1"/>
    </source>
</evidence>
<dbReference type="PANTHER" id="PTHR23197">
    <property type="entry name" value="TARSH-RELATED FIBRONECTIN DOMAIN-CONTAINING"/>
    <property type="match status" value="1"/>
</dbReference>
<protein>
    <submittedName>
        <fullName evidence="6">Uncharacterized protein LOC111104986</fullName>
    </submittedName>
</protein>
<dbReference type="RefSeq" id="XP_022294869.1">
    <property type="nucleotide sequence ID" value="XM_022439161.1"/>
</dbReference>
<dbReference type="KEGG" id="cvn:111104986"/>
<dbReference type="SUPFAM" id="SSF57535">
    <property type="entry name" value="Complement control module/SCR domain"/>
    <property type="match status" value="1"/>
</dbReference>
<dbReference type="InterPro" id="IPR035976">
    <property type="entry name" value="Sushi/SCR/CCP_sf"/>
</dbReference>
<keyword evidence="1" id="KW-1015">Disulfide bond</keyword>
<dbReference type="Pfam" id="PF21731">
    <property type="entry name" value="TARSH_C"/>
    <property type="match status" value="2"/>
</dbReference>
<dbReference type="AlphaFoldDB" id="A0A8B8AX51"/>
<dbReference type="Proteomes" id="UP000694844">
    <property type="component" value="Chromosome 7"/>
</dbReference>
<evidence type="ECO:0000313" key="5">
    <source>
        <dbReference type="Proteomes" id="UP000694844"/>
    </source>
</evidence>
<sequence length="463" mass="50960">MTANIKVLIIILSIPYAKSEMYSLFTVNSRFSGFLLEKMSPMGMEMCVKECAKRVSCASLNFHRGRLECELSHSDATANPEGMTSNSEYIYIDRSHIPQKYFDACSASCPNSRYCVSTATGPKCVKSECPVQHPDANLTNVKVTSTSIGTTLSYTCYWNTSMALNSTCKADGTWTSSASICPSSPPECLETSVSCWYQFNFNHDTTWNGCPGGTRYVKKTQYSSAPYVGVVLCNGTRYKIFLGGSLTYTFFNVGDGWGQGADFCELVGGLQENANLPGDYTNAPEMTGYARKNWGEEFQLQPIVGGSEWYCNSWYECGVQIPGTPEPDCMSATPPCWYSYNVWLDNSFNGCSGGQIFVKRTNYTSAPFLAVQFCSSIRYKLFLGSSLGGKFMNIGDGSGRGEDHCELVGGSELTASTGFTYSFQSVNGYYRDHFGQQFIITYSSAFPHYYGCEVSILGTDIVV</sequence>
<feature type="signal peptide" evidence="3">
    <location>
        <begin position="1"/>
        <end position="19"/>
    </location>
</feature>